<evidence type="ECO:0000313" key="5">
    <source>
        <dbReference type="EMBL" id="PSJ44778.1"/>
    </source>
</evidence>
<dbReference type="PANTHER" id="PTHR43156:SF9">
    <property type="entry name" value="HAMP DOMAIN-CONTAINING PROTEIN"/>
    <property type="match status" value="1"/>
</dbReference>
<gene>
    <name evidence="5" type="ORF">C7H85_12435</name>
</gene>
<comment type="caution">
    <text evidence="5">The sequence shown here is derived from an EMBL/GenBank/DDBJ whole genome shotgun (WGS) entry which is preliminary data.</text>
</comment>
<dbReference type="OrthoDB" id="5496380at2"/>
<dbReference type="Gene3D" id="3.60.40.10">
    <property type="entry name" value="PPM-type phosphatase domain"/>
    <property type="match status" value="1"/>
</dbReference>
<keyword evidence="5" id="KW-0808">Transferase</keyword>
<dbReference type="PANTHER" id="PTHR43156">
    <property type="entry name" value="STAGE II SPORULATION PROTEIN E-RELATED"/>
    <property type="match status" value="1"/>
</dbReference>
<keyword evidence="3" id="KW-0812">Transmembrane</keyword>
<evidence type="ECO:0000259" key="4">
    <source>
        <dbReference type="PROSITE" id="PS50885"/>
    </source>
</evidence>
<evidence type="ECO:0000256" key="3">
    <source>
        <dbReference type="SAM" id="Phobius"/>
    </source>
</evidence>
<keyword evidence="3" id="KW-1133">Transmembrane helix</keyword>
<dbReference type="PROSITE" id="PS50885">
    <property type="entry name" value="HAMP"/>
    <property type="match status" value="1"/>
</dbReference>
<dbReference type="AlphaFoldDB" id="A0A2P7R3K6"/>
<dbReference type="GO" id="GO:0016791">
    <property type="term" value="F:phosphatase activity"/>
    <property type="evidence" value="ECO:0007669"/>
    <property type="project" value="TreeGrafter"/>
</dbReference>
<dbReference type="SMART" id="SM00331">
    <property type="entry name" value="PP2C_SIG"/>
    <property type="match status" value="1"/>
</dbReference>
<dbReference type="NCBIfam" id="NF038263">
    <property type="entry name" value="prot_phos_SiaA"/>
    <property type="match status" value="1"/>
</dbReference>
<dbReference type="GO" id="GO:0016020">
    <property type="term" value="C:membrane"/>
    <property type="evidence" value="ECO:0007669"/>
    <property type="project" value="InterPro"/>
</dbReference>
<dbReference type="Gene3D" id="6.10.340.10">
    <property type="match status" value="1"/>
</dbReference>
<evidence type="ECO:0000256" key="1">
    <source>
        <dbReference type="ARBA" id="ARBA00022801"/>
    </source>
</evidence>
<proteinExistence type="predicted"/>
<dbReference type="GO" id="GO:0016301">
    <property type="term" value="F:kinase activity"/>
    <property type="evidence" value="ECO:0007669"/>
    <property type="project" value="UniProtKB-KW"/>
</dbReference>
<name>A0A2P7R3K6_9GAMM</name>
<feature type="transmembrane region" description="Helical" evidence="3">
    <location>
        <begin position="317"/>
        <end position="336"/>
    </location>
</feature>
<keyword evidence="2" id="KW-0175">Coiled coil</keyword>
<dbReference type="InterPro" id="IPR003660">
    <property type="entry name" value="HAMP_dom"/>
</dbReference>
<sequence>MAVWGRGLRAKSVLALLLACLLAFIPAGGVGWRMLASVQEHFGLAYARNFTQLNRQNILVPLSRDLALARRFADSVLTRQWLREEADADKKALLLREADGFAGDFSSHSYFLISAGSRDYYYREAGAPFTGEPRYRLDPDSPDDRWFFNILASGDKLNINVNRDTRLGTTRVWLNVLVEEEGIPLGLAGTGIDLTRFIQDFIATDELGVTPMIIDGQGAFQAHPDPDLIALGSAAGIRGDQRHLPDLLGSPEEGDRLAQLLREAASAPESVGTGWFTLDGRRQLLAVSFIPELGWYVVTAVDMNAAQVLEAGFVNNALAAFAIMMAVLLLALVYAVDRIMLRPLRRLQGSATAIAQGRYDVSLPAPSGDEIGDLSEAFGVMADKVRSHTEELEHKVRTRTRELEEANRKMRQAHQQINDSIDYASLIQRAILPDQQLTKVLGEHHFVLWHPRDVVGGDFYLFHPGERERFLVGVVDCAGHGVPGALMTMLARAALDHAIRERGIASPAAILQLTDTTLRGMLQDCDLPRGLATNMDVGLAYVAPAERQLVFAGAKMSLYHSDGGQVAEVKGSRRTLLDRREVRFEDVPLALRPGHIYYLATDGYLDQAGGSKGFGLGSSQFRELLRTHAQLPLAEQAEALKRALDHYRGGHPQRDDMTLLAFRTDSC</sequence>
<dbReference type="InterPro" id="IPR052016">
    <property type="entry name" value="Bact_Sigma-Reg"/>
</dbReference>
<dbReference type="InterPro" id="IPR036457">
    <property type="entry name" value="PPM-type-like_dom_sf"/>
</dbReference>
<keyword evidence="3" id="KW-0472">Membrane</keyword>
<dbReference type="CDD" id="cd12912">
    <property type="entry name" value="PDC2_MCP_like"/>
    <property type="match status" value="1"/>
</dbReference>
<dbReference type="EMBL" id="PXYG01000005">
    <property type="protein sequence ID" value="PSJ44778.1"/>
    <property type="molecule type" value="Genomic_DNA"/>
</dbReference>
<feature type="domain" description="HAMP" evidence="4">
    <location>
        <begin position="338"/>
        <end position="390"/>
    </location>
</feature>
<protein>
    <submittedName>
        <fullName evidence="5">Histidine kinase</fullName>
    </submittedName>
</protein>
<evidence type="ECO:0000256" key="2">
    <source>
        <dbReference type="SAM" id="Coils"/>
    </source>
</evidence>
<dbReference type="SUPFAM" id="SSF158472">
    <property type="entry name" value="HAMP domain-like"/>
    <property type="match status" value="1"/>
</dbReference>
<dbReference type="Gene3D" id="3.30.450.20">
    <property type="entry name" value="PAS domain"/>
    <property type="match status" value="1"/>
</dbReference>
<accession>A0A2P7R3K6</accession>
<dbReference type="Pfam" id="PF00672">
    <property type="entry name" value="HAMP"/>
    <property type="match status" value="1"/>
</dbReference>
<keyword evidence="5" id="KW-0418">Kinase</keyword>
<reference evidence="5 6" key="1">
    <citation type="submission" date="2018-03" db="EMBL/GenBank/DDBJ databases">
        <title>The draft genome of Zobellella sp. 59N8.</title>
        <authorList>
            <person name="Liu L."/>
            <person name="Li L."/>
            <person name="Zhang X."/>
            <person name="Liang L."/>
            <person name="Wang T."/>
        </authorList>
    </citation>
    <scope>NUCLEOTIDE SEQUENCE [LARGE SCALE GENOMIC DNA]</scope>
    <source>
        <strain evidence="5 6">59N8</strain>
    </source>
</reference>
<organism evidence="5 6">
    <name type="scientific">Zobellella endophytica</name>
    <dbReference type="NCBI Taxonomy" id="2116700"/>
    <lineage>
        <taxon>Bacteria</taxon>
        <taxon>Pseudomonadati</taxon>
        <taxon>Pseudomonadota</taxon>
        <taxon>Gammaproteobacteria</taxon>
        <taxon>Aeromonadales</taxon>
        <taxon>Aeromonadaceae</taxon>
        <taxon>Zobellella</taxon>
    </lineage>
</organism>
<feature type="coiled-coil region" evidence="2">
    <location>
        <begin position="389"/>
        <end position="416"/>
    </location>
</feature>
<dbReference type="GO" id="GO:0007165">
    <property type="term" value="P:signal transduction"/>
    <property type="evidence" value="ECO:0007669"/>
    <property type="project" value="InterPro"/>
</dbReference>
<dbReference type="Pfam" id="PF07228">
    <property type="entry name" value="SpoIIE"/>
    <property type="match status" value="1"/>
</dbReference>
<keyword evidence="1" id="KW-0378">Hydrolase</keyword>
<dbReference type="SMART" id="SM00304">
    <property type="entry name" value="HAMP"/>
    <property type="match status" value="1"/>
</dbReference>
<evidence type="ECO:0000313" key="6">
    <source>
        <dbReference type="Proteomes" id="UP000240243"/>
    </source>
</evidence>
<dbReference type="CDD" id="cd06225">
    <property type="entry name" value="HAMP"/>
    <property type="match status" value="1"/>
</dbReference>
<dbReference type="Proteomes" id="UP000240243">
    <property type="component" value="Unassembled WGS sequence"/>
</dbReference>
<keyword evidence="6" id="KW-1185">Reference proteome</keyword>
<dbReference type="InterPro" id="IPR001932">
    <property type="entry name" value="PPM-type_phosphatase-like_dom"/>
</dbReference>
<dbReference type="RefSeq" id="WP_106730029.1">
    <property type="nucleotide sequence ID" value="NZ_PXYG01000005.1"/>
</dbReference>